<dbReference type="EMBL" id="CAMTCP010000088">
    <property type="protein sequence ID" value="CAI3549456.1"/>
    <property type="molecule type" value="Genomic_DNA"/>
</dbReference>
<dbReference type="Proteomes" id="UP000220840">
    <property type="component" value="Unassembled WGS sequence"/>
</dbReference>
<dbReference type="STRING" id="137838.GCA_001458595_02313"/>
<dbReference type="RefSeq" id="WP_058295104.1">
    <property type="nucleotide sequence ID" value="NZ_CAMRXC010000247.1"/>
</dbReference>
<sequence>MSELKIIKFKKESKDNYKIVTPEIAYKYKHRYKKLLKKVKNRDKIICILFDEIYALYIEKKNLNISMEKIHIKTKLGSYLSGGCGIGPSLLTSLVGSSLFTYMNSYFKKLTSPVAVLYCSIVVALAIYLLTIQDNQVEMYNLFLEVLERIEKGM</sequence>
<feature type="transmembrane region" description="Helical" evidence="1">
    <location>
        <begin position="115"/>
        <end position="132"/>
    </location>
</feature>
<keyword evidence="1" id="KW-0812">Transmembrane</keyword>
<dbReference type="EMBL" id="PDCJ01000001">
    <property type="protein sequence ID" value="PEG30940.1"/>
    <property type="molecule type" value="Genomic_DNA"/>
</dbReference>
<comment type="caution">
    <text evidence="3">The sequence shown here is derived from an EMBL/GenBank/DDBJ whole genome shotgun (WGS) entry which is preliminary data.</text>
</comment>
<reference evidence="3 4" key="1">
    <citation type="submission" date="2017-10" db="EMBL/GenBank/DDBJ databases">
        <title>Effective Description of Clostridium neonatale sp. nov. linked to necrotizing enterocolitis in neonates and a clarification of species assignable to the genus Clostridium (Prazmowski 1880) emend. Lawson and Rainey 2016.</title>
        <authorList>
            <person name="Bernard K."/>
            <person name="Burdz T."/>
            <person name="Wiebe D."/>
            <person name="Balcewich B."/>
            <person name="Alfa M."/>
            <person name="Bernier A.-M."/>
        </authorList>
    </citation>
    <scope>NUCLEOTIDE SEQUENCE [LARGE SCALE GENOMIC DNA]</scope>
    <source>
        <strain evidence="3 4">LCDC99A005</strain>
    </source>
</reference>
<dbReference type="AlphaFoldDB" id="A0A2A7MH99"/>
<dbReference type="OrthoDB" id="1909266at2"/>
<gene>
    <name evidence="2" type="ORF">CNEO2_170078</name>
    <name evidence="3" type="ORF">CQ394_04245</name>
</gene>
<evidence type="ECO:0000313" key="2">
    <source>
        <dbReference type="EMBL" id="CAI3549456.1"/>
    </source>
</evidence>
<dbReference type="Proteomes" id="UP001189143">
    <property type="component" value="Unassembled WGS sequence"/>
</dbReference>
<reference evidence="2" key="2">
    <citation type="submission" date="2022-10" db="EMBL/GenBank/DDBJ databases">
        <authorList>
            <person name="Aires J."/>
            <person name="Mesa V."/>
        </authorList>
    </citation>
    <scope>NUCLEOTIDE SEQUENCE</scope>
    <source>
        <strain evidence="2">Clostridium neonatale JD116</strain>
    </source>
</reference>
<evidence type="ECO:0000256" key="1">
    <source>
        <dbReference type="SAM" id="Phobius"/>
    </source>
</evidence>
<keyword evidence="4" id="KW-1185">Reference proteome</keyword>
<keyword evidence="1" id="KW-1133">Transmembrane helix</keyword>
<protein>
    <submittedName>
        <fullName evidence="3">Uncharacterized protein</fullName>
    </submittedName>
</protein>
<organism evidence="3 4">
    <name type="scientific">Clostridium neonatale</name>
    <dbReference type="NCBI Taxonomy" id="137838"/>
    <lineage>
        <taxon>Bacteria</taxon>
        <taxon>Bacillati</taxon>
        <taxon>Bacillota</taxon>
        <taxon>Clostridia</taxon>
        <taxon>Eubacteriales</taxon>
        <taxon>Clostridiaceae</taxon>
        <taxon>Clostridium</taxon>
    </lineage>
</organism>
<accession>A0A2A7MH99</accession>
<feature type="transmembrane region" description="Helical" evidence="1">
    <location>
        <begin position="76"/>
        <end position="103"/>
    </location>
</feature>
<proteinExistence type="predicted"/>
<evidence type="ECO:0000313" key="3">
    <source>
        <dbReference type="EMBL" id="PEG30940.1"/>
    </source>
</evidence>
<keyword evidence="1" id="KW-0472">Membrane</keyword>
<name>A0A2A7MH99_9CLOT</name>
<evidence type="ECO:0000313" key="4">
    <source>
        <dbReference type="Proteomes" id="UP000220840"/>
    </source>
</evidence>